<evidence type="ECO:0000256" key="1">
    <source>
        <dbReference type="ARBA" id="ARBA00022614"/>
    </source>
</evidence>
<name>A0A6P8QDC5_GEOSA</name>
<evidence type="ECO:0000256" key="2">
    <source>
        <dbReference type="ARBA" id="ARBA00022737"/>
    </source>
</evidence>
<feature type="compositionally biased region" description="Pro residues" evidence="3">
    <location>
        <begin position="538"/>
        <end position="547"/>
    </location>
</feature>
<sequence length="711" mass="77997">MKYLEGLKYTNPFCLEPVGSLSHLEGGVFHYGSSLLPACCHADHGLLIATNPVSPCCVDPEKGQAEMERHWDPLSCVVLPVTASVRVTDFGWQGLLNPKPLSKEEEKDILVDEYLSPAKLQALTGVDDLQLVTGLEMCVDTRENSLGNFGAYLPNLKQLKLNNSLIMSIRDLGTTLSHLPVLLMARCGLDDLDGISSLCSLKELYLAYNNISDLSQMSMLDDLEILDLEGNNIDDIAQIHYLRLCNKLSALTLEGNHICLKPYPEASETEDYNYRAEVKKLIPHLKFLDEVPAEQTRILPSITINEDWLMVKESIKDGCAVELFSSFESDPVTGRRQASSSPRPATSLPVPASRLHGSSTSGSAGRPTSARLLSSPGTESGGSDEMSPEDEASDLTYGVSKVLCGNPIKALRARREKLGPASVHYLKQLRQKCEHVCNAEALADSHWDDVFAELRIWREKHHQRLEAIQQDRDPQVMKIIHSDGDEKKKLSSNKEDKGRPSDGFINWIAPHSSSLLLSAGLLFPQESSSSLLLSSRLPTPPASPSPPSVRGNSSMSWKTKEIRMRHLKVHGQPAAVVQNQPCQAAASSEARRHLTDEEFTILDLHSTPNKLDPILAETAAGPRTNAIQSTTSRRLITGSDSVNSALIRPDRSKNSSEVFVSHQPLIRSSAKTSERLTLLNSVHPLTSKAVLQRLPNRPALVSMSSKTSSSS</sequence>
<dbReference type="OrthoDB" id="676979at2759"/>
<dbReference type="CTD" id="115399"/>
<keyword evidence="1" id="KW-0433">Leucine-rich repeat</keyword>
<dbReference type="InterPro" id="IPR040091">
    <property type="entry name" value="LRRC56"/>
</dbReference>
<dbReference type="PANTHER" id="PTHR22708">
    <property type="entry name" value="LEUCINE-RICH REPEAT-CONTAINING PROTEIN 56"/>
    <property type="match status" value="1"/>
</dbReference>
<dbReference type="SUPFAM" id="SSF52058">
    <property type="entry name" value="L domain-like"/>
    <property type="match status" value="1"/>
</dbReference>
<dbReference type="InterPro" id="IPR025875">
    <property type="entry name" value="Leu-rich_rpt_4"/>
</dbReference>
<gene>
    <name evidence="5" type="primary">LRRC56</name>
</gene>
<dbReference type="InterPro" id="IPR001611">
    <property type="entry name" value="Leu-rich_rpt"/>
</dbReference>
<dbReference type="Pfam" id="PF12799">
    <property type="entry name" value="LRR_4"/>
    <property type="match status" value="1"/>
</dbReference>
<dbReference type="PROSITE" id="PS51450">
    <property type="entry name" value="LRR"/>
    <property type="match status" value="2"/>
</dbReference>
<proteinExistence type="predicted"/>
<keyword evidence="4" id="KW-1185">Reference proteome</keyword>
<dbReference type="RefSeq" id="XP_033784776.1">
    <property type="nucleotide sequence ID" value="XM_033928885.1"/>
</dbReference>
<dbReference type="Proteomes" id="UP000515159">
    <property type="component" value="Chromosome 19"/>
</dbReference>
<reference evidence="5" key="1">
    <citation type="submission" date="2025-08" db="UniProtKB">
        <authorList>
            <consortium name="RefSeq"/>
        </authorList>
    </citation>
    <scope>IDENTIFICATION</scope>
</reference>
<evidence type="ECO:0000256" key="3">
    <source>
        <dbReference type="SAM" id="MobiDB-lite"/>
    </source>
</evidence>
<protein>
    <submittedName>
        <fullName evidence="5">Leucine-rich repeat-containing protein 56 isoform X1</fullName>
    </submittedName>
</protein>
<dbReference type="Gene3D" id="3.80.10.10">
    <property type="entry name" value="Ribonuclease Inhibitor"/>
    <property type="match status" value="1"/>
</dbReference>
<feature type="region of interest" description="Disordered" evidence="3">
    <location>
        <begin position="331"/>
        <end position="392"/>
    </location>
</feature>
<dbReference type="AlphaFoldDB" id="A0A6P8QDC5"/>
<organism evidence="4 5">
    <name type="scientific">Geotrypetes seraphini</name>
    <name type="common">Gaboon caecilian</name>
    <name type="synonym">Caecilia seraphini</name>
    <dbReference type="NCBI Taxonomy" id="260995"/>
    <lineage>
        <taxon>Eukaryota</taxon>
        <taxon>Metazoa</taxon>
        <taxon>Chordata</taxon>
        <taxon>Craniata</taxon>
        <taxon>Vertebrata</taxon>
        <taxon>Euteleostomi</taxon>
        <taxon>Amphibia</taxon>
        <taxon>Gymnophiona</taxon>
        <taxon>Geotrypetes</taxon>
    </lineage>
</organism>
<evidence type="ECO:0000313" key="4">
    <source>
        <dbReference type="Proteomes" id="UP000515159"/>
    </source>
</evidence>
<keyword evidence="2" id="KW-0677">Repeat</keyword>
<feature type="compositionally biased region" description="Basic and acidic residues" evidence="3">
    <location>
        <begin position="482"/>
        <end position="500"/>
    </location>
</feature>
<accession>A0A6P8QDC5</accession>
<feature type="region of interest" description="Disordered" evidence="3">
    <location>
        <begin position="482"/>
        <end position="502"/>
    </location>
</feature>
<dbReference type="InterPro" id="IPR032675">
    <property type="entry name" value="LRR_dom_sf"/>
</dbReference>
<dbReference type="KEGG" id="gsh:117352399"/>
<dbReference type="FunCoup" id="A0A6P8QDC5">
    <property type="interactions" value="27"/>
</dbReference>
<feature type="region of interest" description="Disordered" evidence="3">
    <location>
        <begin position="532"/>
        <end position="554"/>
    </location>
</feature>
<evidence type="ECO:0000313" key="5">
    <source>
        <dbReference type="RefSeq" id="XP_033784776.1"/>
    </source>
</evidence>
<dbReference type="GeneID" id="117352399"/>
<dbReference type="InParanoid" id="A0A6P8QDC5"/>
<dbReference type="PANTHER" id="PTHR22708:SF0">
    <property type="entry name" value="LEUCINE-RICH REPEAT-CONTAINING PROTEIN 56"/>
    <property type="match status" value="1"/>
</dbReference>